<dbReference type="PANTHER" id="PTHR11630:SF66">
    <property type="entry name" value="DNA REPLICATION LICENSING FACTOR MCM4"/>
    <property type="match status" value="1"/>
</dbReference>
<dbReference type="Gene3D" id="2.20.28.10">
    <property type="match status" value="1"/>
</dbReference>
<proteinExistence type="inferred from homology"/>
<dbReference type="GO" id="GO:0017116">
    <property type="term" value="F:single-stranded DNA helicase activity"/>
    <property type="evidence" value="ECO:0007669"/>
    <property type="project" value="TreeGrafter"/>
</dbReference>
<sequence length="657" mass="74376">VILGYLRKFHLDEIDALIPESVFQLPFPHEGKTFWNNECTVEYTDDVIFDIYFTNPTIFFDYVRKGVSALKKEKGSASSAWMYLQIKLIEDRPYDLSEIKPHMVNTPVCFDAVVLGLEPRTMYIKTAWYECPKGHPGIDIQCDKHRQLHPQVCTHSLGIDACGEKMFLNVDKSTQDYSQNIVIQEPIENTKFGNPIEYDAKITGGMVGDVRVSQKMRMSAVLRTVIDRKKNENEIYYDILSYKDLADSKEVLPTEEEIAIMKKDVEESDFMLKLIKSFAPEVYGLDSVKESLILGLAGGVRSRNKRGSVNILLLGDPSTAKSTLLKECAEVITKSLYTSGKSASAAGLTAAAVKRPNGAWMIMPGVVVLCNDGFVFIDEIDKATPEDRSSLHEAMEQQTVSIAKAGMHMTFPARTAVFAAGNPQTGKWELSLSAAENVNLPPTLLSRFDVKWRILDKKDFSRDTNMAEHILSQFTDPAEETFSKDYLRKYFAYINKLKPKLTKEAQKELLNTYRKLRDMSKDQESVVIDTRQLEGLIRLSTAHAKCYFHETIVEADVVHAVKVYYESLKSFGFDPEEGTVDQSTFFTSAKLNKETTFWNAFTALDDEAKGGVDAEELMVKLSSTPHYDEESARQEVEKKHSKENKIYMSKTGRYMRV</sequence>
<dbReference type="PRINTS" id="PR01657">
    <property type="entry name" value="MCMFAMILY"/>
</dbReference>
<protein>
    <recommendedName>
        <fullName evidence="6">MCM C-terminal AAA(+) ATPase domain-containing protein</fullName>
    </recommendedName>
</protein>
<evidence type="ECO:0000256" key="4">
    <source>
        <dbReference type="ARBA" id="ARBA00022840"/>
    </source>
</evidence>
<accession>A0A381WMJ3</accession>
<dbReference type="SUPFAM" id="SSF52540">
    <property type="entry name" value="P-loop containing nucleoside triphosphate hydrolases"/>
    <property type="match status" value="1"/>
</dbReference>
<dbReference type="SUPFAM" id="SSF50249">
    <property type="entry name" value="Nucleic acid-binding proteins"/>
    <property type="match status" value="1"/>
</dbReference>
<dbReference type="Gene3D" id="2.40.50.140">
    <property type="entry name" value="Nucleic acid-binding proteins"/>
    <property type="match status" value="1"/>
</dbReference>
<evidence type="ECO:0000256" key="1">
    <source>
        <dbReference type="ARBA" id="ARBA00008010"/>
    </source>
</evidence>
<feature type="non-terminal residue" evidence="7">
    <location>
        <position position="1"/>
    </location>
</feature>
<evidence type="ECO:0000313" key="7">
    <source>
        <dbReference type="EMBL" id="SVA53398.1"/>
    </source>
</evidence>
<dbReference type="EMBL" id="UINC01012200">
    <property type="protein sequence ID" value="SVA53398.1"/>
    <property type="molecule type" value="Genomic_DNA"/>
</dbReference>
<evidence type="ECO:0000256" key="3">
    <source>
        <dbReference type="ARBA" id="ARBA00022741"/>
    </source>
</evidence>
<dbReference type="Pfam" id="PF00493">
    <property type="entry name" value="MCM"/>
    <property type="match status" value="1"/>
</dbReference>
<dbReference type="AlphaFoldDB" id="A0A381WMJ3"/>
<organism evidence="7">
    <name type="scientific">marine metagenome</name>
    <dbReference type="NCBI Taxonomy" id="408172"/>
    <lineage>
        <taxon>unclassified sequences</taxon>
        <taxon>metagenomes</taxon>
        <taxon>ecological metagenomes</taxon>
    </lineage>
</organism>
<dbReference type="InterPro" id="IPR041562">
    <property type="entry name" value="MCM_lid"/>
</dbReference>
<keyword evidence="2" id="KW-0235">DNA replication</keyword>
<dbReference type="GO" id="GO:0006260">
    <property type="term" value="P:DNA replication"/>
    <property type="evidence" value="ECO:0007669"/>
    <property type="project" value="UniProtKB-KW"/>
</dbReference>
<dbReference type="GO" id="GO:0042555">
    <property type="term" value="C:MCM complex"/>
    <property type="evidence" value="ECO:0007669"/>
    <property type="project" value="TreeGrafter"/>
</dbReference>
<keyword evidence="3" id="KW-0547">Nucleotide-binding</keyword>
<evidence type="ECO:0000256" key="5">
    <source>
        <dbReference type="ARBA" id="ARBA00023125"/>
    </source>
</evidence>
<comment type="similarity">
    <text evidence="1">Belongs to the MCM family.</text>
</comment>
<dbReference type="Gene3D" id="3.40.50.300">
    <property type="entry name" value="P-loop containing nucleotide triphosphate hydrolases"/>
    <property type="match status" value="1"/>
</dbReference>
<evidence type="ECO:0000259" key="6">
    <source>
        <dbReference type="PROSITE" id="PS50051"/>
    </source>
</evidence>
<dbReference type="InterPro" id="IPR031327">
    <property type="entry name" value="MCM"/>
</dbReference>
<name>A0A381WMJ3_9ZZZZ</name>
<dbReference type="SMART" id="SM00350">
    <property type="entry name" value="MCM"/>
    <property type="match status" value="1"/>
</dbReference>
<dbReference type="InterPro" id="IPR012340">
    <property type="entry name" value="NA-bd_OB-fold"/>
</dbReference>
<keyword evidence="5" id="KW-0238">DNA-binding</keyword>
<dbReference type="GO" id="GO:0005524">
    <property type="term" value="F:ATP binding"/>
    <property type="evidence" value="ECO:0007669"/>
    <property type="project" value="UniProtKB-KW"/>
</dbReference>
<dbReference type="InterPro" id="IPR027417">
    <property type="entry name" value="P-loop_NTPase"/>
</dbReference>
<gene>
    <name evidence="7" type="ORF">METZ01_LOCUS106252</name>
</gene>
<feature type="domain" description="MCM C-terminal AAA(+) ATPase" evidence="6">
    <location>
        <begin position="270"/>
        <end position="470"/>
    </location>
</feature>
<dbReference type="Pfam" id="PF17855">
    <property type="entry name" value="MCM_lid"/>
    <property type="match status" value="1"/>
</dbReference>
<dbReference type="GO" id="GO:0003697">
    <property type="term" value="F:single-stranded DNA binding"/>
    <property type="evidence" value="ECO:0007669"/>
    <property type="project" value="TreeGrafter"/>
</dbReference>
<dbReference type="InterPro" id="IPR001208">
    <property type="entry name" value="MCM_dom"/>
</dbReference>
<evidence type="ECO:0000256" key="2">
    <source>
        <dbReference type="ARBA" id="ARBA00022705"/>
    </source>
</evidence>
<dbReference type="PANTHER" id="PTHR11630">
    <property type="entry name" value="DNA REPLICATION LICENSING FACTOR MCM FAMILY MEMBER"/>
    <property type="match status" value="1"/>
</dbReference>
<dbReference type="PROSITE" id="PS50051">
    <property type="entry name" value="MCM_2"/>
    <property type="match status" value="1"/>
</dbReference>
<reference evidence="7" key="1">
    <citation type="submission" date="2018-05" db="EMBL/GenBank/DDBJ databases">
        <authorList>
            <person name="Lanie J.A."/>
            <person name="Ng W.-L."/>
            <person name="Kazmierczak K.M."/>
            <person name="Andrzejewski T.M."/>
            <person name="Davidsen T.M."/>
            <person name="Wayne K.J."/>
            <person name="Tettelin H."/>
            <person name="Glass J.I."/>
            <person name="Rusch D."/>
            <person name="Podicherti R."/>
            <person name="Tsui H.-C.T."/>
            <person name="Winkler M.E."/>
        </authorList>
    </citation>
    <scope>NUCLEOTIDE SEQUENCE</scope>
</reference>
<keyword evidence="4" id="KW-0067">ATP-binding</keyword>